<dbReference type="AlphaFoldDB" id="U4KWM7"/>
<dbReference type="Proteomes" id="UP000018144">
    <property type="component" value="Unassembled WGS sequence"/>
</dbReference>
<reference evidence="2 3" key="1">
    <citation type="journal article" date="2013" name="PLoS Genet.">
        <title>The genome and development-dependent transcriptomes of Pyronema confluens: a window into fungal evolution.</title>
        <authorList>
            <person name="Traeger S."/>
            <person name="Altegoer F."/>
            <person name="Freitag M."/>
            <person name="Gabaldon T."/>
            <person name="Kempken F."/>
            <person name="Kumar A."/>
            <person name="Marcet-Houben M."/>
            <person name="Poggeler S."/>
            <person name="Stajich J.E."/>
            <person name="Nowrousian M."/>
        </authorList>
    </citation>
    <scope>NUCLEOTIDE SEQUENCE [LARGE SCALE GENOMIC DNA]</scope>
    <source>
        <strain evidence="3">CBS 100304</strain>
        <tissue evidence="2">Vegetative mycelium</tissue>
    </source>
</reference>
<keyword evidence="1" id="KW-0732">Signal</keyword>
<feature type="signal peptide" evidence="1">
    <location>
        <begin position="1"/>
        <end position="20"/>
    </location>
</feature>
<protein>
    <submittedName>
        <fullName evidence="2">Uncharacterized protein</fullName>
    </submittedName>
</protein>
<dbReference type="OrthoDB" id="5455106at2759"/>
<name>U4KWM7_PYROM</name>
<organism evidence="2 3">
    <name type="scientific">Pyronema omphalodes (strain CBS 100304)</name>
    <name type="common">Pyronema confluens</name>
    <dbReference type="NCBI Taxonomy" id="1076935"/>
    <lineage>
        <taxon>Eukaryota</taxon>
        <taxon>Fungi</taxon>
        <taxon>Dikarya</taxon>
        <taxon>Ascomycota</taxon>
        <taxon>Pezizomycotina</taxon>
        <taxon>Pezizomycetes</taxon>
        <taxon>Pezizales</taxon>
        <taxon>Pyronemataceae</taxon>
        <taxon>Pyronema</taxon>
    </lineage>
</organism>
<sequence length="119" mass="12537">MQFLTLLPIVLTSLCTIATAAPALAPAPAPGGMLSKAAPSYDCHWHVFNTATKVSDRSNGKYACCTENGKEPNGKPKLNCRYNNAICEGGFPKTWCCPASGNISGGQGCQKNFVTTPKN</sequence>
<proteinExistence type="predicted"/>
<evidence type="ECO:0000256" key="1">
    <source>
        <dbReference type="SAM" id="SignalP"/>
    </source>
</evidence>
<evidence type="ECO:0000313" key="3">
    <source>
        <dbReference type="Proteomes" id="UP000018144"/>
    </source>
</evidence>
<evidence type="ECO:0000313" key="2">
    <source>
        <dbReference type="EMBL" id="CCX05596.1"/>
    </source>
</evidence>
<gene>
    <name evidence="2" type="ORF">PCON_05183</name>
</gene>
<feature type="chain" id="PRO_5004650912" evidence="1">
    <location>
        <begin position="21"/>
        <end position="119"/>
    </location>
</feature>
<keyword evidence="3" id="KW-1185">Reference proteome</keyword>
<accession>U4KWM7</accession>
<dbReference type="EMBL" id="HF935261">
    <property type="protein sequence ID" value="CCX05596.1"/>
    <property type="molecule type" value="Genomic_DNA"/>
</dbReference>